<evidence type="ECO:0000313" key="2">
    <source>
        <dbReference type="EMBL" id="TDQ11933.1"/>
    </source>
</evidence>
<evidence type="ECO:0000256" key="1">
    <source>
        <dbReference type="SAM" id="Phobius"/>
    </source>
</evidence>
<keyword evidence="1" id="KW-1133">Transmembrane helix</keyword>
<evidence type="ECO:0000313" key="3">
    <source>
        <dbReference type="Proteomes" id="UP000295620"/>
    </source>
</evidence>
<keyword evidence="1" id="KW-0812">Transmembrane</keyword>
<dbReference type="Proteomes" id="UP000295620">
    <property type="component" value="Unassembled WGS sequence"/>
</dbReference>
<dbReference type="InterPro" id="IPR024623">
    <property type="entry name" value="YtxH"/>
</dbReference>
<proteinExistence type="predicted"/>
<keyword evidence="1" id="KW-0472">Membrane</keyword>
<protein>
    <submittedName>
        <fullName evidence="2">YtxH-like protein</fullName>
    </submittedName>
</protein>
<organism evidence="2 3">
    <name type="scientific">Pedobacter metabolipauper</name>
    <dbReference type="NCBI Taxonomy" id="425513"/>
    <lineage>
        <taxon>Bacteria</taxon>
        <taxon>Pseudomonadati</taxon>
        <taxon>Bacteroidota</taxon>
        <taxon>Sphingobacteriia</taxon>
        <taxon>Sphingobacteriales</taxon>
        <taxon>Sphingobacteriaceae</taxon>
        <taxon>Pedobacter</taxon>
    </lineage>
</organism>
<sequence>MIMKYKKLLSTLQGSKDHTLPAVALVAGLAIGAALGILFAPKKGKDTRDTITDATAEFTDLVMKKFKEAKDKILNSEKITEIKEQAVESAWEKARDVADHLKGPEDQAIDPTIINVSSAGTSAWKENG</sequence>
<comment type="caution">
    <text evidence="2">The sequence shown here is derived from an EMBL/GenBank/DDBJ whole genome shotgun (WGS) entry which is preliminary data.</text>
</comment>
<gene>
    <name evidence="2" type="ORF">ATK78_1063</name>
</gene>
<keyword evidence="3" id="KW-1185">Reference proteome</keyword>
<dbReference type="AlphaFoldDB" id="A0A4V3D1N6"/>
<dbReference type="Pfam" id="PF12732">
    <property type="entry name" value="YtxH"/>
    <property type="match status" value="1"/>
</dbReference>
<feature type="transmembrane region" description="Helical" evidence="1">
    <location>
        <begin position="20"/>
        <end position="40"/>
    </location>
</feature>
<accession>A0A4V3D1N6</accession>
<dbReference type="EMBL" id="SNYC01000003">
    <property type="protein sequence ID" value="TDQ11933.1"/>
    <property type="molecule type" value="Genomic_DNA"/>
</dbReference>
<reference evidence="2 3" key="1">
    <citation type="submission" date="2019-03" db="EMBL/GenBank/DDBJ databases">
        <title>Genomic Encyclopedia of Archaeal and Bacterial Type Strains, Phase II (KMG-II): from individual species to whole genera.</title>
        <authorList>
            <person name="Goeker M."/>
        </authorList>
    </citation>
    <scope>NUCLEOTIDE SEQUENCE [LARGE SCALE GENOMIC DNA]</scope>
    <source>
        <strain evidence="2 3">DSM 19035</strain>
    </source>
</reference>
<name>A0A4V3D1N6_9SPHI</name>